<name>A0A6J5RLK1_9CAUD</name>
<gene>
    <name evidence="1" type="ORF">UFOVP1279_63</name>
</gene>
<reference evidence="1" key="1">
    <citation type="submission" date="2020-05" db="EMBL/GenBank/DDBJ databases">
        <authorList>
            <person name="Chiriac C."/>
            <person name="Salcher M."/>
            <person name="Ghai R."/>
            <person name="Kavagutti S V."/>
        </authorList>
    </citation>
    <scope>NUCLEOTIDE SEQUENCE</scope>
</reference>
<protein>
    <submittedName>
        <fullName evidence="1">Uncharacterized protein</fullName>
    </submittedName>
</protein>
<proteinExistence type="predicted"/>
<dbReference type="EMBL" id="LR797224">
    <property type="protein sequence ID" value="CAB4195146.1"/>
    <property type="molecule type" value="Genomic_DNA"/>
</dbReference>
<accession>A0A6J5RLK1</accession>
<sequence length="122" mass="13312">MTNTAQQILITLKESDEAYAYNEAIQNLITTMAEHAEAIQLCLGEIVVTAAELAVEIANDDALEAAALFERQLKRMGVCVISSWGEGNEWEVVLDCGYATTAPQFIFAGMAAWELEKKVANV</sequence>
<evidence type="ECO:0000313" key="1">
    <source>
        <dbReference type="EMBL" id="CAB4195146.1"/>
    </source>
</evidence>
<organism evidence="1">
    <name type="scientific">uncultured Caudovirales phage</name>
    <dbReference type="NCBI Taxonomy" id="2100421"/>
    <lineage>
        <taxon>Viruses</taxon>
        <taxon>Duplodnaviria</taxon>
        <taxon>Heunggongvirae</taxon>
        <taxon>Uroviricota</taxon>
        <taxon>Caudoviricetes</taxon>
        <taxon>Peduoviridae</taxon>
        <taxon>Maltschvirus</taxon>
        <taxon>Maltschvirus maltsch</taxon>
    </lineage>
</organism>